<dbReference type="PROSITE" id="PS51724">
    <property type="entry name" value="SPOR"/>
    <property type="match status" value="1"/>
</dbReference>
<keyword evidence="1" id="KW-0732">Signal</keyword>
<feature type="signal peptide" evidence="1">
    <location>
        <begin position="1"/>
        <end position="19"/>
    </location>
</feature>
<protein>
    <recommendedName>
        <fullName evidence="2">SPOR domain-containing protein</fullName>
    </recommendedName>
</protein>
<evidence type="ECO:0000256" key="1">
    <source>
        <dbReference type="SAM" id="SignalP"/>
    </source>
</evidence>
<dbReference type="EMBL" id="JAHESF010000067">
    <property type="protein sequence ID" value="MBT1701359.1"/>
    <property type="molecule type" value="Genomic_DNA"/>
</dbReference>
<keyword evidence="4" id="KW-1185">Reference proteome</keyword>
<dbReference type="InterPro" id="IPR007730">
    <property type="entry name" value="SPOR-like_dom"/>
</dbReference>
<dbReference type="GO" id="GO:0042834">
    <property type="term" value="F:peptidoglycan binding"/>
    <property type="evidence" value="ECO:0007669"/>
    <property type="project" value="InterPro"/>
</dbReference>
<comment type="caution">
    <text evidence="3">The sequence shown here is derived from an EMBL/GenBank/DDBJ whole genome shotgun (WGS) entry which is preliminary data.</text>
</comment>
<reference evidence="3 4" key="1">
    <citation type="submission" date="2021-05" db="EMBL/GenBank/DDBJ databases">
        <title>A Polyphasic approach of four new species of the genus Ohtaekwangia: Ohtaekwangia histidinii sp. nov., Ohtaekwangia cretensis sp. nov., Ohtaekwangia indiensis sp. nov., Ohtaekwangia reichenbachii sp. nov. from diverse environment.</title>
        <authorList>
            <person name="Octaviana S."/>
        </authorList>
    </citation>
    <scope>NUCLEOTIDE SEQUENCE [LARGE SCALE GENOMIC DNA]</scope>
    <source>
        <strain evidence="3 4">PWU4</strain>
    </source>
</reference>
<gene>
    <name evidence="3" type="ORF">KK083_30985</name>
</gene>
<proteinExistence type="predicted"/>
<dbReference type="AlphaFoldDB" id="A0AAP2DTS2"/>
<dbReference type="Proteomes" id="UP001319200">
    <property type="component" value="Unassembled WGS sequence"/>
</dbReference>
<evidence type="ECO:0000313" key="3">
    <source>
        <dbReference type="EMBL" id="MBT1701359.1"/>
    </source>
</evidence>
<evidence type="ECO:0000259" key="2">
    <source>
        <dbReference type="PROSITE" id="PS51724"/>
    </source>
</evidence>
<name>A0AAP2DTS2_9BACT</name>
<dbReference type="PROSITE" id="PS51257">
    <property type="entry name" value="PROKAR_LIPOPROTEIN"/>
    <property type="match status" value="1"/>
</dbReference>
<dbReference type="RefSeq" id="WP_254170042.1">
    <property type="nucleotide sequence ID" value="NZ_JAHESF010000067.1"/>
</dbReference>
<accession>A0AAP2DTS2</accession>
<feature type="chain" id="PRO_5042824862" description="SPOR domain-containing protein" evidence="1">
    <location>
        <begin position="20"/>
        <end position="175"/>
    </location>
</feature>
<feature type="domain" description="SPOR" evidence="2">
    <location>
        <begin position="94"/>
        <end position="174"/>
    </location>
</feature>
<evidence type="ECO:0000313" key="4">
    <source>
        <dbReference type="Proteomes" id="UP001319200"/>
    </source>
</evidence>
<organism evidence="3 4">
    <name type="scientific">Chryseosolibacter histidini</name>
    <dbReference type="NCBI Taxonomy" id="2782349"/>
    <lineage>
        <taxon>Bacteria</taxon>
        <taxon>Pseudomonadati</taxon>
        <taxon>Bacteroidota</taxon>
        <taxon>Cytophagia</taxon>
        <taxon>Cytophagales</taxon>
        <taxon>Chryseotaleaceae</taxon>
        <taxon>Chryseosolibacter</taxon>
    </lineage>
</organism>
<sequence>MRFVILIFGVLFLAGCKVATTTTGSSTTTGGKYSEDLSVLRTKAVTPADTSKLTTPTKPTDAKRDPSRYVEARHAVNGSLDAVLDSIDRINLKNGFVDGFTIQLYSGIRREEALDVKKQVLTSLPDLDADVQFVQPNFRVRAGKYINRFEAQKDYMAVKKYFPNAIIIPERVPIR</sequence>